<dbReference type="GO" id="GO:0005737">
    <property type="term" value="C:cytoplasm"/>
    <property type="evidence" value="ECO:0007669"/>
    <property type="project" value="UniProtKB-SubCell"/>
</dbReference>
<keyword evidence="9 10" id="KW-0961">Cell wall biogenesis/degradation</keyword>
<dbReference type="InterPro" id="IPR013221">
    <property type="entry name" value="Mur_ligase_cen"/>
</dbReference>
<keyword evidence="3 10" id="KW-0132">Cell division</keyword>
<dbReference type="PANTHER" id="PTHR43024:SF1">
    <property type="entry name" value="UDP-N-ACETYLMURAMOYL-TRIPEPTIDE--D-ALANYL-D-ALANINE LIGASE"/>
    <property type="match status" value="1"/>
</dbReference>
<evidence type="ECO:0000256" key="8">
    <source>
        <dbReference type="ARBA" id="ARBA00023306"/>
    </source>
</evidence>
<comment type="subcellular location">
    <subcellularLocation>
        <location evidence="10 11">Cytoplasm</location>
    </subcellularLocation>
</comment>
<dbReference type="SUPFAM" id="SSF63418">
    <property type="entry name" value="MurE/MurF N-terminal domain"/>
    <property type="match status" value="1"/>
</dbReference>
<dbReference type="SUPFAM" id="SSF53623">
    <property type="entry name" value="MurD-like peptide ligases, catalytic domain"/>
    <property type="match status" value="1"/>
</dbReference>
<evidence type="ECO:0000313" key="15">
    <source>
        <dbReference type="EMBL" id="SLM10359.1"/>
    </source>
</evidence>
<dbReference type="EMBL" id="FWDM01000005">
    <property type="protein sequence ID" value="SLM10359.1"/>
    <property type="molecule type" value="Genomic_DNA"/>
</dbReference>
<dbReference type="SUPFAM" id="SSF53244">
    <property type="entry name" value="MurD-like peptide ligases, peptide-binding domain"/>
    <property type="match status" value="1"/>
</dbReference>
<sequence length="490" mass="52791">MANPDLPTAELPVLFRAGELAGLIGGACKGFLDAPIRSVVADSRAAKLDSMFVALKGERTDGHLYIKQAIENGARVVMAEFSRRDMALDAIHASNMGEKICLILVDSTMKGIQQAACEYRRRNSLLRIGVTGSSGKTTTKECIAAILSACYPPESVAMSPGNLNSDIGLALALFDLRPQHTIGVFEMGINRKGEMDELASMYEPDIAVITNIGTAHIGMFGSRDEIAKEKGKIFSHFDGHQKALLWEDDQYRQFLASLVRGTVHYYGLKSTEGIEKIENLGLKGWRIGWKQQTIEFGFPGQHNLLNACAALSIANMLELDPAQASRGLSSVKPLFGRSEIREGRITVLQDCYNANPDSIAAAIEFFSALPSDNRKILVLGSMLELGEESERAHENVGLMAGNSGAEAIFLFGQEMAAAEAALKGRSFKGMLMLTDSMNELIEAVSGFVQPGDLLLVKGSRGMALERLTKALEEKGFLSPSGKASGGSHAS</sequence>
<dbReference type="InterPro" id="IPR005863">
    <property type="entry name" value="UDP-N-AcMur_synth"/>
</dbReference>
<evidence type="ECO:0000256" key="10">
    <source>
        <dbReference type="HAMAP-Rule" id="MF_02019"/>
    </source>
</evidence>
<evidence type="ECO:0000256" key="4">
    <source>
        <dbReference type="ARBA" id="ARBA00022741"/>
    </source>
</evidence>
<dbReference type="Pfam" id="PF01225">
    <property type="entry name" value="Mur_ligase"/>
    <property type="match status" value="1"/>
</dbReference>
<organism evidence="15">
    <name type="scientific">uncultured spirochete</name>
    <dbReference type="NCBI Taxonomy" id="156406"/>
    <lineage>
        <taxon>Bacteria</taxon>
        <taxon>Pseudomonadati</taxon>
        <taxon>Spirochaetota</taxon>
        <taxon>Spirochaetia</taxon>
        <taxon>Spirochaetales</taxon>
        <taxon>environmental samples</taxon>
    </lineage>
</organism>
<evidence type="ECO:0000256" key="5">
    <source>
        <dbReference type="ARBA" id="ARBA00022840"/>
    </source>
</evidence>
<keyword evidence="7 10" id="KW-0573">Peptidoglycan synthesis</keyword>
<dbReference type="Gene3D" id="3.40.1390.10">
    <property type="entry name" value="MurE/MurF, N-terminal domain"/>
    <property type="match status" value="1"/>
</dbReference>
<gene>
    <name evidence="10" type="primary">murF</name>
    <name evidence="15" type="ORF">SPIROBIBN47_130062</name>
</gene>
<dbReference type="NCBIfam" id="TIGR01143">
    <property type="entry name" value="murF"/>
    <property type="match status" value="1"/>
</dbReference>
<dbReference type="PANTHER" id="PTHR43024">
    <property type="entry name" value="UDP-N-ACETYLMURAMOYL-TRIPEPTIDE--D-ALANYL-D-ALANINE LIGASE"/>
    <property type="match status" value="1"/>
</dbReference>
<evidence type="ECO:0000256" key="9">
    <source>
        <dbReference type="ARBA" id="ARBA00023316"/>
    </source>
</evidence>
<keyword evidence="1 10" id="KW-0963">Cytoplasm</keyword>
<dbReference type="Pfam" id="PF08245">
    <property type="entry name" value="Mur_ligase_M"/>
    <property type="match status" value="1"/>
</dbReference>
<dbReference type="Gene3D" id="3.90.190.20">
    <property type="entry name" value="Mur ligase, C-terminal domain"/>
    <property type="match status" value="1"/>
</dbReference>
<comment type="similarity">
    <text evidence="10">Belongs to the MurCDEF family. MurF subfamily.</text>
</comment>
<comment type="catalytic activity">
    <reaction evidence="10 11">
        <text>D-alanyl-D-alanine + UDP-N-acetyl-alpha-D-muramoyl-L-alanyl-gamma-D-glutamyl-meso-2,6-diaminopimelate + ATP = UDP-N-acetyl-alpha-D-muramoyl-L-alanyl-gamma-D-glutamyl-meso-2,6-diaminopimeloyl-D-alanyl-D-alanine + ADP + phosphate + H(+)</text>
        <dbReference type="Rhea" id="RHEA:28374"/>
        <dbReference type="ChEBI" id="CHEBI:15378"/>
        <dbReference type="ChEBI" id="CHEBI:30616"/>
        <dbReference type="ChEBI" id="CHEBI:43474"/>
        <dbReference type="ChEBI" id="CHEBI:57822"/>
        <dbReference type="ChEBI" id="CHEBI:61386"/>
        <dbReference type="ChEBI" id="CHEBI:83905"/>
        <dbReference type="ChEBI" id="CHEBI:456216"/>
        <dbReference type="EC" id="6.3.2.10"/>
    </reaction>
</comment>
<feature type="domain" description="Mur ligase central" evidence="14">
    <location>
        <begin position="130"/>
        <end position="313"/>
    </location>
</feature>
<keyword evidence="5 10" id="KW-0067">ATP-binding</keyword>
<dbReference type="InterPro" id="IPR036615">
    <property type="entry name" value="Mur_ligase_C_dom_sf"/>
</dbReference>
<dbReference type="Pfam" id="PF02875">
    <property type="entry name" value="Mur_ligase_C"/>
    <property type="match status" value="1"/>
</dbReference>
<keyword evidence="4 10" id="KW-0547">Nucleotide-binding</keyword>
<dbReference type="GO" id="GO:0047480">
    <property type="term" value="F:UDP-N-acetylmuramoyl-tripeptide-D-alanyl-D-alanine ligase activity"/>
    <property type="evidence" value="ECO:0007669"/>
    <property type="project" value="UniProtKB-UniRule"/>
</dbReference>
<evidence type="ECO:0000256" key="3">
    <source>
        <dbReference type="ARBA" id="ARBA00022618"/>
    </source>
</evidence>
<accession>A0A3P3XFT7</accession>
<evidence type="ECO:0000259" key="14">
    <source>
        <dbReference type="Pfam" id="PF08245"/>
    </source>
</evidence>
<evidence type="ECO:0000259" key="12">
    <source>
        <dbReference type="Pfam" id="PF01225"/>
    </source>
</evidence>
<dbReference type="GO" id="GO:0071555">
    <property type="term" value="P:cell wall organization"/>
    <property type="evidence" value="ECO:0007669"/>
    <property type="project" value="UniProtKB-KW"/>
</dbReference>
<evidence type="ECO:0000256" key="11">
    <source>
        <dbReference type="RuleBase" id="RU004136"/>
    </source>
</evidence>
<evidence type="ECO:0000259" key="13">
    <source>
        <dbReference type="Pfam" id="PF02875"/>
    </source>
</evidence>
<evidence type="ECO:0000256" key="6">
    <source>
        <dbReference type="ARBA" id="ARBA00022960"/>
    </source>
</evidence>
<dbReference type="InterPro" id="IPR004101">
    <property type="entry name" value="Mur_ligase_C"/>
</dbReference>
<feature type="binding site" evidence="10">
    <location>
        <begin position="132"/>
        <end position="138"/>
    </location>
    <ligand>
        <name>ATP</name>
        <dbReference type="ChEBI" id="CHEBI:30616"/>
    </ligand>
</feature>
<dbReference type="GO" id="GO:0005524">
    <property type="term" value="F:ATP binding"/>
    <property type="evidence" value="ECO:0007669"/>
    <property type="project" value="UniProtKB-UniRule"/>
</dbReference>
<evidence type="ECO:0000256" key="2">
    <source>
        <dbReference type="ARBA" id="ARBA00022598"/>
    </source>
</evidence>
<dbReference type="GO" id="GO:0009252">
    <property type="term" value="P:peptidoglycan biosynthetic process"/>
    <property type="evidence" value="ECO:0007669"/>
    <property type="project" value="UniProtKB-UniRule"/>
</dbReference>
<dbReference type="GO" id="GO:0008766">
    <property type="term" value="F:UDP-N-acetylmuramoylalanyl-D-glutamyl-2,6-diaminopimelate-D-alanyl-D-alanine ligase activity"/>
    <property type="evidence" value="ECO:0007669"/>
    <property type="project" value="RHEA"/>
</dbReference>
<dbReference type="GO" id="GO:0008360">
    <property type="term" value="P:regulation of cell shape"/>
    <property type="evidence" value="ECO:0007669"/>
    <property type="project" value="UniProtKB-KW"/>
</dbReference>
<dbReference type="HAMAP" id="MF_02019">
    <property type="entry name" value="MurF"/>
    <property type="match status" value="1"/>
</dbReference>
<dbReference type="InterPro" id="IPR035911">
    <property type="entry name" value="MurE/MurF_N"/>
</dbReference>
<dbReference type="UniPathway" id="UPA00219"/>
<protein>
    <recommendedName>
        <fullName evidence="10 11">UDP-N-acetylmuramoyl-tripeptide--D-alanyl-D-alanine ligase</fullName>
        <ecNumber evidence="10 11">6.3.2.10</ecNumber>
    </recommendedName>
    <alternativeName>
        <fullName evidence="10">D-alanyl-D-alanine-adding enzyme</fullName>
    </alternativeName>
</protein>
<dbReference type="InterPro" id="IPR000713">
    <property type="entry name" value="Mur_ligase_N"/>
</dbReference>
<dbReference type="InterPro" id="IPR036565">
    <property type="entry name" value="Mur-like_cat_sf"/>
</dbReference>
<keyword evidence="2 10" id="KW-0436">Ligase</keyword>
<keyword evidence="6 10" id="KW-0133">Cell shape</keyword>
<feature type="domain" description="Mur ligase C-terminal" evidence="13">
    <location>
        <begin position="336"/>
        <end position="460"/>
    </location>
</feature>
<evidence type="ECO:0000256" key="1">
    <source>
        <dbReference type="ARBA" id="ARBA00022490"/>
    </source>
</evidence>
<comment type="pathway">
    <text evidence="10 11">Cell wall biogenesis; peptidoglycan biosynthesis.</text>
</comment>
<name>A0A3P3XFT7_9SPIR</name>
<dbReference type="EC" id="6.3.2.10" evidence="10 11"/>
<evidence type="ECO:0000256" key="7">
    <source>
        <dbReference type="ARBA" id="ARBA00022984"/>
    </source>
</evidence>
<feature type="domain" description="Mur ligase N-terminal catalytic" evidence="12">
    <location>
        <begin position="36"/>
        <end position="80"/>
    </location>
</feature>
<proteinExistence type="inferred from homology"/>
<dbReference type="Gene3D" id="3.40.1190.10">
    <property type="entry name" value="Mur-like, catalytic domain"/>
    <property type="match status" value="1"/>
</dbReference>
<dbReference type="AlphaFoldDB" id="A0A3P3XFT7"/>
<reference evidence="15" key="1">
    <citation type="submission" date="2017-02" db="EMBL/GenBank/DDBJ databases">
        <authorList>
            <person name="Regsiter A."/>
            <person name="William W."/>
        </authorList>
    </citation>
    <scope>NUCLEOTIDE SEQUENCE</scope>
    <source>
        <strain evidence="15">Bib</strain>
    </source>
</reference>
<dbReference type="InterPro" id="IPR051046">
    <property type="entry name" value="MurCDEF_CellWall_CoF430Synth"/>
</dbReference>
<keyword evidence="8 10" id="KW-0131">Cell cycle</keyword>
<comment type="function">
    <text evidence="10 11">Involved in cell wall formation. Catalyzes the final step in the synthesis of UDP-N-acetylmuramoyl-pentapeptide, the precursor of murein.</text>
</comment>
<dbReference type="GO" id="GO:0051301">
    <property type="term" value="P:cell division"/>
    <property type="evidence" value="ECO:0007669"/>
    <property type="project" value="UniProtKB-KW"/>
</dbReference>